<dbReference type="AlphaFoldDB" id="A0A6A5CA43"/>
<comment type="caution">
    <text evidence="1">The sequence shown here is derived from an EMBL/GenBank/DDBJ whole genome shotgun (WGS) entry which is preliminary data.</text>
</comment>
<sequence length="409" mass="47739">MSVKYLVRADIFDTRLAISREDVVSIFDNGLTDSYSVIVLLHNSIIYEYTFSNKTCTCQAQLDHGYPFVSPCYVFSGYNQVQAMSIGSYKVWQLRNSQFPFTLFLNVRDYHGILNVPTLSDIPLKSEFFEQDNDRVRCMATAPMYSIFGTENDYLYIFIHPYYKYGDIFWSDFSEQTIPNCYNYSFFYKGIKKIYAHAEVCLVQDGSNEWYLFDMNHNKKPVLLRELMKSRAPQDFEENDTIMDVLCTGQTTIYILTKCLKVFIMVYNRRSYLYYGSSSVRLREDSLVISEMLKKHVGDRKDYHISMDRTSKDLCFYLTCPNSEKLITDKDKKKTILSPNQQWFQSKIVASLKEITKSSLGKRSHSILNDAISFSDIYLTNTNGLTLCTIDHLEQGNHEYESTPKKRKK</sequence>
<accession>A0A6A5CA43</accession>
<gene>
    <name evidence="1" type="ORF">FDP41_007996</name>
</gene>
<name>A0A6A5CA43_NAEFO</name>
<dbReference type="RefSeq" id="XP_044568794.1">
    <property type="nucleotide sequence ID" value="XM_044711801.1"/>
</dbReference>
<reference evidence="1 2" key="1">
    <citation type="journal article" date="2019" name="Sci. Rep.">
        <title>Nanopore sequencing improves the draft genome of the human pathogenic amoeba Naegleria fowleri.</title>
        <authorList>
            <person name="Liechti N."/>
            <person name="Schurch N."/>
            <person name="Bruggmann R."/>
            <person name="Wittwer M."/>
        </authorList>
    </citation>
    <scope>NUCLEOTIDE SEQUENCE [LARGE SCALE GENOMIC DNA]</scope>
    <source>
        <strain evidence="1 2">ATCC 30894</strain>
    </source>
</reference>
<proteinExistence type="predicted"/>
<keyword evidence="2" id="KW-1185">Reference proteome</keyword>
<dbReference type="EMBL" id="VFQX01000004">
    <property type="protein sequence ID" value="KAF0984081.1"/>
    <property type="molecule type" value="Genomic_DNA"/>
</dbReference>
<organism evidence="1 2">
    <name type="scientific">Naegleria fowleri</name>
    <name type="common">Brain eating amoeba</name>
    <dbReference type="NCBI Taxonomy" id="5763"/>
    <lineage>
        <taxon>Eukaryota</taxon>
        <taxon>Discoba</taxon>
        <taxon>Heterolobosea</taxon>
        <taxon>Tetramitia</taxon>
        <taxon>Eutetramitia</taxon>
        <taxon>Vahlkampfiidae</taxon>
        <taxon>Naegleria</taxon>
    </lineage>
</organism>
<dbReference type="VEuPathDB" id="AmoebaDB:NF0036980"/>
<dbReference type="Proteomes" id="UP000444721">
    <property type="component" value="Unassembled WGS sequence"/>
</dbReference>
<protein>
    <submittedName>
        <fullName evidence="1">Uncharacterized protein</fullName>
    </submittedName>
</protein>
<dbReference type="GeneID" id="68115214"/>
<evidence type="ECO:0000313" key="1">
    <source>
        <dbReference type="EMBL" id="KAF0984081.1"/>
    </source>
</evidence>
<dbReference type="VEuPathDB" id="AmoebaDB:FDP41_007996"/>
<dbReference type="VEuPathDB" id="AmoebaDB:NfTy_004330"/>
<evidence type="ECO:0000313" key="2">
    <source>
        <dbReference type="Proteomes" id="UP000444721"/>
    </source>
</evidence>